<dbReference type="GO" id="GO:0003841">
    <property type="term" value="F:1-acylglycerol-3-phosphate O-acyltransferase activity"/>
    <property type="evidence" value="ECO:0007669"/>
    <property type="project" value="TreeGrafter"/>
</dbReference>
<dbReference type="AlphaFoldDB" id="A0A9D2CGW7"/>
<feature type="domain" description="Phospholipid/glycerol acyltransferase" evidence="4">
    <location>
        <begin position="86"/>
        <end position="201"/>
    </location>
</feature>
<evidence type="ECO:0000256" key="3">
    <source>
        <dbReference type="SAM" id="Phobius"/>
    </source>
</evidence>
<evidence type="ECO:0000313" key="6">
    <source>
        <dbReference type="Proteomes" id="UP000824135"/>
    </source>
</evidence>
<accession>A0A9D2CGW7</accession>
<reference evidence="5" key="2">
    <citation type="submission" date="2021-04" db="EMBL/GenBank/DDBJ databases">
        <authorList>
            <person name="Gilroy R."/>
        </authorList>
    </citation>
    <scope>NUCLEOTIDE SEQUENCE</scope>
    <source>
        <strain evidence="5">CHK199-9574</strain>
    </source>
</reference>
<dbReference type="SUPFAM" id="SSF69593">
    <property type="entry name" value="Glycerol-3-phosphate (1)-acyltransferase"/>
    <property type="match status" value="1"/>
</dbReference>
<keyword evidence="3" id="KW-1133">Transmembrane helix</keyword>
<keyword evidence="3" id="KW-0812">Transmembrane</keyword>
<dbReference type="PANTHER" id="PTHR10434:SF66">
    <property type="entry name" value="PHOSPHOLIPID_GLYCEROL ACYLTRANSFERASE DOMAIN-CONTAINING PROTEIN"/>
    <property type="match status" value="1"/>
</dbReference>
<dbReference type="CDD" id="cd07989">
    <property type="entry name" value="LPLAT_AGPAT-like"/>
    <property type="match status" value="1"/>
</dbReference>
<dbReference type="Proteomes" id="UP000824135">
    <property type="component" value="Unassembled WGS sequence"/>
</dbReference>
<keyword evidence="2 5" id="KW-0012">Acyltransferase</keyword>
<name>A0A9D2CGW7_9FIRM</name>
<comment type="caution">
    <text evidence="5">The sequence shown here is derived from an EMBL/GenBank/DDBJ whole genome shotgun (WGS) entry which is preliminary data.</text>
</comment>
<dbReference type="Pfam" id="PF01553">
    <property type="entry name" value="Acyltransferase"/>
    <property type="match status" value="1"/>
</dbReference>
<evidence type="ECO:0000256" key="2">
    <source>
        <dbReference type="ARBA" id="ARBA00023315"/>
    </source>
</evidence>
<dbReference type="GO" id="GO:0006654">
    <property type="term" value="P:phosphatidic acid biosynthetic process"/>
    <property type="evidence" value="ECO:0007669"/>
    <property type="project" value="TreeGrafter"/>
</dbReference>
<sequence>MTKKYKDKAIEYEKKGLFDRDLNEHRYDNAVDIEGNYNYLPKKFGERLRRFFLIPAVRFFGGIYCRFAYGLKVEGKKNLRAVKGGAISVCNHVHEMDTLLVKLALGGFRTFHTGSYYLLKKGWAGRIFKSGGFLPVGQTVKDLQNLTNAVETLLAKGKIVNFYPEHALWFRYEKVRPFKLGAFRFAAKAGVPVIPVFIEFRETRIRKKLKMQKKVVLHILPAVMPQGEGPIRVRAEKLGERVYEAMKGEYERVYQKPMVYLTESEPVLPECDAAEAEPAAG</sequence>
<keyword evidence="3" id="KW-0472">Membrane</keyword>
<organism evidence="5 6">
    <name type="scientific">Candidatus Borkfalkia excrementavium</name>
    <dbReference type="NCBI Taxonomy" id="2838505"/>
    <lineage>
        <taxon>Bacteria</taxon>
        <taxon>Bacillati</taxon>
        <taxon>Bacillota</taxon>
        <taxon>Clostridia</taxon>
        <taxon>Christensenellales</taxon>
        <taxon>Christensenellaceae</taxon>
        <taxon>Candidatus Borkfalkia</taxon>
    </lineage>
</organism>
<evidence type="ECO:0000256" key="1">
    <source>
        <dbReference type="ARBA" id="ARBA00022679"/>
    </source>
</evidence>
<dbReference type="InterPro" id="IPR002123">
    <property type="entry name" value="Plipid/glycerol_acylTrfase"/>
</dbReference>
<proteinExistence type="predicted"/>
<dbReference type="SMART" id="SM00563">
    <property type="entry name" value="PlsC"/>
    <property type="match status" value="1"/>
</dbReference>
<feature type="transmembrane region" description="Helical" evidence="3">
    <location>
        <begin position="51"/>
        <end position="69"/>
    </location>
</feature>
<reference evidence="5" key="1">
    <citation type="journal article" date="2021" name="PeerJ">
        <title>Extensive microbial diversity within the chicken gut microbiome revealed by metagenomics and culture.</title>
        <authorList>
            <person name="Gilroy R."/>
            <person name="Ravi A."/>
            <person name="Getino M."/>
            <person name="Pursley I."/>
            <person name="Horton D.L."/>
            <person name="Alikhan N.F."/>
            <person name="Baker D."/>
            <person name="Gharbi K."/>
            <person name="Hall N."/>
            <person name="Watson M."/>
            <person name="Adriaenssens E.M."/>
            <person name="Foster-Nyarko E."/>
            <person name="Jarju S."/>
            <person name="Secka A."/>
            <person name="Antonio M."/>
            <person name="Oren A."/>
            <person name="Chaudhuri R.R."/>
            <person name="La Ragione R."/>
            <person name="Hildebrand F."/>
            <person name="Pallen M.J."/>
        </authorList>
    </citation>
    <scope>NUCLEOTIDE SEQUENCE</scope>
    <source>
        <strain evidence="5">CHK199-9574</strain>
    </source>
</reference>
<keyword evidence="1" id="KW-0808">Transferase</keyword>
<dbReference type="EMBL" id="DXCO01000040">
    <property type="protein sequence ID" value="HIY78751.1"/>
    <property type="molecule type" value="Genomic_DNA"/>
</dbReference>
<gene>
    <name evidence="5" type="ORF">H9728_06865</name>
</gene>
<evidence type="ECO:0000259" key="4">
    <source>
        <dbReference type="SMART" id="SM00563"/>
    </source>
</evidence>
<protein>
    <submittedName>
        <fullName evidence="5">1-acyl-sn-glycerol-3-phosphate acyltransferase</fullName>
    </submittedName>
</protein>
<dbReference type="PANTHER" id="PTHR10434">
    <property type="entry name" value="1-ACYL-SN-GLYCEROL-3-PHOSPHATE ACYLTRANSFERASE"/>
    <property type="match status" value="1"/>
</dbReference>
<evidence type="ECO:0000313" key="5">
    <source>
        <dbReference type="EMBL" id="HIY78751.1"/>
    </source>
</evidence>